<reference evidence="1" key="1">
    <citation type="submission" date="2023-06" db="EMBL/GenBank/DDBJ databases">
        <title>Reference genome for the Northern bat (Eptesicus nilssonii), a most northern bat species.</title>
        <authorList>
            <person name="Laine V.N."/>
            <person name="Pulliainen A.T."/>
            <person name="Lilley T.M."/>
        </authorList>
    </citation>
    <scope>NUCLEOTIDE SEQUENCE</scope>
    <source>
        <strain evidence="1">BLF_Eptnil</strain>
        <tissue evidence="1">Kidney</tissue>
    </source>
</reference>
<organism evidence="1 2">
    <name type="scientific">Cnephaeus nilssonii</name>
    <name type="common">Northern bat</name>
    <name type="synonym">Eptesicus nilssonii</name>
    <dbReference type="NCBI Taxonomy" id="3371016"/>
    <lineage>
        <taxon>Eukaryota</taxon>
        <taxon>Metazoa</taxon>
        <taxon>Chordata</taxon>
        <taxon>Craniata</taxon>
        <taxon>Vertebrata</taxon>
        <taxon>Euteleostomi</taxon>
        <taxon>Mammalia</taxon>
        <taxon>Eutheria</taxon>
        <taxon>Laurasiatheria</taxon>
        <taxon>Chiroptera</taxon>
        <taxon>Yangochiroptera</taxon>
        <taxon>Vespertilionidae</taxon>
        <taxon>Cnephaeus</taxon>
    </lineage>
</organism>
<protein>
    <submittedName>
        <fullName evidence="1">Uncharacterized protein</fullName>
    </submittedName>
</protein>
<dbReference type="Proteomes" id="UP001177744">
    <property type="component" value="Unassembled WGS sequence"/>
</dbReference>
<keyword evidence="2" id="KW-1185">Reference proteome</keyword>
<dbReference type="AlphaFoldDB" id="A0AA40I3D5"/>
<comment type="caution">
    <text evidence="1">The sequence shown here is derived from an EMBL/GenBank/DDBJ whole genome shotgun (WGS) entry which is preliminary data.</text>
</comment>
<evidence type="ECO:0000313" key="2">
    <source>
        <dbReference type="Proteomes" id="UP001177744"/>
    </source>
</evidence>
<sequence>MGTDTIGAAEGFSGVEVKLSSSAYLEETISGNPALRPPVGTSSETIQPAREGTAWQLELVFQPAVIMDMDSPPYYVAIATPCNNKGAHSVDLK</sequence>
<gene>
    <name evidence="1" type="ORF">QTO34_016972</name>
</gene>
<name>A0AA40I3D5_CNENI</name>
<proteinExistence type="predicted"/>
<accession>A0AA40I3D5</accession>
<dbReference type="EMBL" id="JAULJE010000006">
    <property type="protein sequence ID" value="KAK1342214.1"/>
    <property type="molecule type" value="Genomic_DNA"/>
</dbReference>
<evidence type="ECO:0000313" key="1">
    <source>
        <dbReference type="EMBL" id="KAK1342214.1"/>
    </source>
</evidence>